<comment type="caution">
    <text evidence="17">The sequence shown here is derived from an EMBL/GenBank/DDBJ whole genome shotgun (WGS) entry which is preliminary data.</text>
</comment>
<dbReference type="InterPro" id="IPR004358">
    <property type="entry name" value="Sig_transdc_His_kin-like_C"/>
</dbReference>
<feature type="transmembrane region" description="Helical" evidence="14">
    <location>
        <begin position="49"/>
        <end position="70"/>
    </location>
</feature>
<dbReference type="Proteomes" id="UP000190188">
    <property type="component" value="Unassembled WGS sequence"/>
</dbReference>
<evidence type="ECO:0000256" key="2">
    <source>
        <dbReference type="ARBA" id="ARBA00004651"/>
    </source>
</evidence>
<evidence type="ECO:0000256" key="9">
    <source>
        <dbReference type="ARBA" id="ARBA00022777"/>
    </source>
</evidence>
<dbReference type="GO" id="GO:0005886">
    <property type="term" value="C:plasma membrane"/>
    <property type="evidence" value="ECO:0007669"/>
    <property type="project" value="UniProtKB-SubCell"/>
</dbReference>
<dbReference type="SMART" id="SM00388">
    <property type="entry name" value="HisKA"/>
    <property type="match status" value="1"/>
</dbReference>
<reference evidence="17 18" key="1">
    <citation type="submission" date="2017-01" db="EMBL/GenBank/DDBJ databases">
        <title>Genome analysis of Paenibacillus selenitrireducens ES3-24.</title>
        <authorList>
            <person name="Xu D."/>
            <person name="Yao R."/>
            <person name="Zheng S."/>
        </authorList>
    </citation>
    <scope>NUCLEOTIDE SEQUENCE [LARGE SCALE GENOMIC DNA]</scope>
    <source>
        <strain evidence="17 18">ES3-24</strain>
    </source>
</reference>
<dbReference type="Gene3D" id="3.30.565.10">
    <property type="entry name" value="Histidine kinase-like ATPase, C-terminal domain"/>
    <property type="match status" value="1"/>
</dbReference>
<evidence type="ECO:0000256" key="3">
    <source>
        <dbReference type="ARBA" id="ARBA00012438"/>
    </source>
</evidence>
<dbReference type="CDD" id="cd00075">
    <property type="entry name" value="HATPase"/>
    <property type="match status" value="1"/>
</dbReference>
<evidence type="ECO:0000256" key="10">
    <source>
        <dbReference type="ARBA" id="ARBA00022840"/>
    </source>
</evidence>
<evidence type="ECO:0000256" key="11">
    <source>
        <dbReference type="ARBA" id="ARBA00022989"/>
    </source>
</evidence>
<dbReference type="SUPFAM" id="SSF158472">
    <property type="entry name" value="HAMP domain-like"/>
    <property type="match status" value="1"/>
</dbReference>
<dbReference type="Gene3D" id="6.10.340.10">
    <property type="match status" value="1"/>
</dbReference>
<sequence>MISRIIHLLNIKKSIRGALLLRYVLSLVATSIILILWDNIKDQFAFTFAYIAYLDLVWFVVLFIFLFFLFSRSIVQYVMRLADGLHVISQGDLTYRVPVKRKDELGKVAESINVMAESLQIQQENERQQERAKMELITGISHDLRTPLTSIIGYLDLLSNKSYQDEAEQERFIQNTYKKAIQLQHLIDDLFEYTRLTSSEVVLQYVQLDVRELLEQMLVEFEPIAQEHHVELTWELGSDPAFTSMDSEKIIRAIDNLLINALKFSIKPGVIHVSFAQYHSDVIIRIENDGKPITRDQEQHIFERFYKVDDARSSSSIQTGSGLGLSITKNIVELHGGTISFQHQAGHFTFTIRLPKTDASDSSTSVI</sequence>
<dbReference type="OrthoDB" id="9792991at2"/>
<dbReference type="SMART" id="SM00387">
    <property type="entry name" value="HATPase_c"/>
    <property type="match status" value="1"/>
</dbReference>
<evidence type="ECO:0000256" key="4">
    <source>
        <dbReference type="ARBA" id="ARBA00022475"/>
    </source>
</evidence>
<feature type="domain" description="HAMP" evidence="16">
    <location>
        <begin position="72"/>
        <end position="124"/>
    </location>
</feature>
<organism evidence="17 18">
    <name type="scientific">Paenibacillus selenitireducens</name>
    <dbReference type="NCBI Taxonomy" id="1324314"/>
    <lineage>
        <taxon>Bacteria</taxon>
        <taxon>Bacillati</taxon>
        <taxon>Bacillota</taxon>
        <taxon>Bacilli</taxon>
        <taxon>Bacillales</taxon>
        <taxon>Paenibacillaceae</taxon>
        <taxon>Paenibacillus</taxon>
    </lineage>
</organism>
<evidence type="ECO:0000256" key="14">
    <source>
        <dbReference type="SAM" id="Phobius"/>
    </source>
</evidence>
<dbReference type="InterPro" id="IPR003594">
    <property type="entry name" value="HATPase_dom"/>
</dbReference>
<dbReference type="Pfam" id="PF00672">
    <property type="entry name" value="HAMP"/>
    <property type="match status" value="1"/>
</dbReference>
<comment type="catalytic activity">
    <reaction evidence="1">
        <text>ATP + protein L-histidine = ADP + protein N-phospho-L-histidine.</text>
        <dbReference type="EC" id="2.7.13.3"/>
    </reaction>
</comment>
<dbReference type="STRING" id="1324314.BVG16_02730"/>
<dbReference type="PRINTS" id="PR00344">
    <property type="entry name" value="BCTRLSENSOR"/>
</dbReference>
<evidence type="ECO:0000259" key="16">
    <source>
        <dbReference type="PROSITE" id="PS50885"/>
    </source>
</evidence>
<dbReference type="CDD" id="cd06225">
    <property type="entry name" value="HAMP"/>
    <property type="match status" value="1"/>
</dbReference>
<dbReference type="RefSeq" id="WP_078496986.1">
    <property type="nucleotide sequence ID" value="NZ_MSZX01000001.1"/>
</dbReference>
<dbReference type="InterPro" id="IPR003661">
    <property type="entry name" value="HisK_dim/P_dom"/>
</dbReference>
<keyword evidence="6" id="KW-0808">Transferase</keyword>
<dbReference type="InterPro" id="IPR005467">
    <property type="entry name" value="His_kinase_dom"/>
</dbReference>
<dbReference type="GO" id="GO:0000155">
    <property type="term" value="F:phosphorelay sensor kinase activity"/>
    <property type="evidence" value="ECO:0007669"/>
    <property type="project" value="InterPro"/>
</dbReference>
<keyword evidence="4" id="KW-1003">Cell membrane</keyword>
<dbReference type="FunFam" id="3.30.565.10:FF:000006">
    <property type="entry name" value="Sensor histidine kinase WalK"/>
    <property type="match status" value="1"/>
</dbReference>
<keyword evidence="7 14" id="KW-0812">Transmembrane</keyword>
<evidence type="ECO:0000256" key="5">
    <source>
        <dbReference type="ARBA" id="ARBA00022553"/>
    </source>
</evidence>
<name>A0A1T2XN11_9BACL</name>
<keyword evidence="9 17" id="KW-0418">Kinase</keyword>
<evidence type="ECO:0000313" key="18">
    <source>
        <dbReference type="Proteomes" id="UP000190188"/>
    </source>
</evidence>
<dbReference type="PANTHER" id="PTHR45528:SF8">
    <property type="entry name" value="HISTIDINE KINASE"/>
    <property type="match status" value="1"/>
</dbReference>
<keyword evidence="10" id="KW-0067">ATP-binding</keyword>
<evidence type="ECO:0000256" key="13">
    <source>
        <dbReference type="ARBA" id="ARBA00023136"/>
    </source>
</evidence>
<dbReference type="CDD" id="cd00082">
    <property type="entry name" value="HisKA"/>
    <property type="match status" value="1"/>
</dbReference>
<evidence type="ECO:0000256" key="6">
    <source>
        <dbReference type="ARBA" id="ARBA00022679"/>
    </source>
</evidence>
<proteinExistence type="predicted"/>
<dbReference type="PROSITE" id="PS50109">
    <property type="entry name" value="HIS_KIN"/>
    <property type="match status" value="1"/>
</dbReference>
<dbReference type="PROSITE" id="PS50885">
    <property type="entry name" value="HAMP"/>
    <property type="match status" value="1"/>
</dbReference>
<dbReference type="InterPro" id="IPR050398">
    <property type="entry name" value="HssS/ArlS-like"/>
</dbReference>
<dbReference type="Pfam" id="PF02518">
    <property type="entry name" value="HATPase_c"/>
    <property type="match status" value="1"/>
</dbReference>
<keyword evidence="11 14" id="KW-1133">Transmembrane helix</keyword>
<evidence type="ECO:0000259" key="15">
    <source>
        <dbReference type="PROSITE" id="PS50109"/>
    </source>
</evidence>
<feature type="domain" description="Histidine kinase" evidence="15">
    <location>
        <begin position="139"/>
        <end position="358"/>
    </location>
</feature>
<dbReference type="EMBL" id="MSZX01000001">
    <property type="protein sequence ID" value="OPA81254.1"/>
    <property type="molecule type" value="Genomic_DNA"/>
</dbReference>
<dbReference type="PANTHER" id="PTHR45528">
    <property type="entry name" value="SENSOR HISTIDINE KINASE CPXA"/>
    <property type="match status" value="1"/>
</dbReference>
<keyword evidence="18" id="KW-1185">Reference proteome</keyword>
<keyword evidence="5" id="KW-0597">Phosphoprotein</keyword>
<gene>
    <name evidence="17" type="ORF">BVG16_02730</name>
</gene>
<dbReference type="Pfam" id="PF00512">
    <property type="entry name" value="HisKA"/>
    <property type="match status" value="1"/>
</dbReference>
<evidence type="ECO:0000256" key="12">
    <source>
        <dbReference type="ARBA" id="ARBA00023012"/>
    </source>
</evidence>
<evidence type="ECO:0000256" key="1">
    <source>
        <dbReference type="ARBA" id="ARBA00000085"/>
    </source>
</evidence>
<dbReference type="InterPro" id="IPR036890">
    <property type="entry name" value="HATPase_C_sf"/>
</dbReference>
<dbReference type="Gene3D" id="1.10.287.130">
    <property type="match status" value="1"/>
</dbReference>
<dbReference type="EC" id="2.7.13.3" evidence="3"/>
<keyword evidence="12" id="KW-0902">Two-component regulatory system</keyword>
<accession>A0A1T2XN11</accession>
<keyword evidence="13 14" id="KW-0472">Membrane</keyword>
<dbReference type="SMART" id="SM00304">
    <property type="entry name" value="HAMP"/>
    <property type="match status" value="1"/>
</dbReference>
<dbReference type="FunFam" id="1.10.287.130:FF:000008">
    <property type="entry name" value="Two-component sensor histidine kinase"/>
    <property type="match status" value="1"/>
</dbReference>
<dbReference type="InterPro" id="IPR036097">
    <property type="entry name" value="HisK_dim/P_sf"/>
</dbReference>
<protein>
    <recommendedName>
        <fullName evidence="3">histidine kinase</fullName>
        <ecNumber evidence="3">2.7.13.3</ecNumber>
    </recommendedName>
</protein>
<feature type="transmembrane region" description="Helical" evidence="14">
    <location>
        <begin position="20"/>
        <end position="37"/>
    </location>
</feature>
<dbReference type="SUPFAM" id="SSF47384">
    <property type="entry name" value="Homodimeric domain of signal transducing histidine kinase"/>
    <property type="match status" value="1"/>
</dbReference>
<dbReference type="GO" id="GO:0005524">
    <property type="term" value="F:ATP binding"/>
    <property type="evidence" value="ECO:0007669"/>
    <property type="project" value="UniProtKB-KW"/>
</dbReference>
<evidence type="ECO:0000256" key="7">
    <source>
        <dbReference type="ARBA" id="ARBA00022692"/>
    </source>
</evidence>
<evidence type="ECO:0000313" key="17">
    <source>
        <dbReference type="EMBL" id="OPA81254.1"/>
    </source>
</evidence>
<evidence type="ECO:0000256" key="8">
    <source>
        <dbReference type="ARBA" id="ARBA00022741"/>
    </source>
</evidence>
<comment type="subcellular location">
    <subcellularLocation>
        <location evidence="2">Cell membrane</location>
        <topology evidence="2">Multi-pass membrane protein</topology>
    </subcellularLocation>
</comment>
<dbReference type="AlphaFoldDB" id="A0A1T2XN11"/>
<dbReference type="InterPro" id="IPR003660">
    <property type="entry name" value="HAMP_dom"/>
</dbReference>
<dbReference type="SUPFAM" id="SSF55874">
    <property type="entry name" value="ATPase domain of HSP90 chaperone/DNA topoisomerase II/histidine kinase"/>
    <property type="match status" value="1"/>
</dbReference>
<keyword evidence="8" id="KW-0547">Nucleotide-binding</keyword>